<dbReference type="OrthoDB" id="2151552at2"/>
<evidence type="ECO:0000313" key="2">
    <source>
        <dbReference type="Proteomes" id="UP000253891"/>
    </source>
</evidence>
<sequence length="301" mass="32925">MTEAHFIIDTTVIRPKDLGTLDQLHGGLVAANSVASFQKATKLHTIERIAAKLAKTGQVGELVPIVVIGHAGSVNACLAGLFSINPDLRWPILLIDCPAKGIKVNQMVSGILASLATKNIHQVRLGKISGFVPKQGNQYFLDTFQIGPDFSAILPKFDQKFALKNAFHQAINFWGFSSRNQNNVTFAWTLRFGSTYQSHSKTLGFQIILGQGDQPNEVHIVNQVSWPQILRTYRQGKKGTVNPSRKGFTSFAISEPADFHIRDIQTAVADSQALNTGAYAFRLTTAGTYPVVIPADPQQEN</sequence>
<dbReference type="Proteomes" id="UP000253891">
    <property type="component" value="Unassembled WGS sequence"/>
</dbReference>
<organism evidence="1 2">
    <name type="scientific">Fructobacillus ficulneus</name>
    <dbReference type="NCBI Taxonomy" id="157463"/>
    <lineage>
        <taxon>Bacteria</taxon>
        <taxon>Bacillati</taxon>
        <taxon>Bacillota</taxon>
        <taxon>Bacilli</taxon>
        <taxon>Lactobacillales</taxon>
        <taxon>Lactobacillaceae</taxon>
        <taxon>Fructobacillus</taxon>
    </lineage>
</organism>
<keyword evidence="2" id="KW-1185">Reference proteome</keyword>
<gene>
    <name evidence="1" type="ORF">FFIC_231630</name>
</gene>
<proteinExistence type="predicted"/>
<dbReference type="EMBL" id="DF968000">
    <property type="protein sequence ID" value="GAO99676.1"/>
    <property type="molecule type" value="Genomic_DNA"/>
</dbReference>
<accession>A0A0K8MGJ4</accession>
<protein>
    <recommendedName>
        <fullName evidence="3">DAGKc domain-containing protein</fullName>
    </recommendedName>
</protein>
<evidence type="ECO:0000313" key="1">
    <source>
        <dbReference type="EMBL" id="GAO99676.1"/>
    </source>
</evidence>
<reference evidence="1 2" key="1">
    <citation type="journal article" date="2015" name="BMC Genomics">
        <title>Comparative genomics of Fructobacillus spp. and Leuconostoc spp. reveals niche-specific evolution of Fructobacillus spp.</title>
        <authorList>
            <person name="Endo A."/>
            <person name="Tanizawa Y."/>
            <person name="Tanaka N."/>
            <person name="Maeno S."/>
            <person name="Kumar H."/>
            <person name="Shiwa Y."/>
            <person name="Okada S."/>
            <person name="Yoshikawa H."/>
            <person name="Dicks L."/>
            <person name="Nakagawa J."/>
            <person name="Arita M."/>
        </authorList>
    </citation>
    <scope>NUCLEOTIDE SEQUENCE [LARGE SCALE GENOMIC DNA]</scope>
    <source>
        <strain evidence="1 2">JCM 12225</strain>
    </source>
</reference>
<dbReference type="AlphaFoldDB" id="A0A0K8MGJ4"/>
<dbReference type="STRING" id="157463.GCA_001047075_00597"/>
<name>A0A0K8MGJ4_9LACO</name>
<evidence type="ECO:0008006" key="3">
    <source>
        <dbReference type="Google" id="ProtNLM"/>
    </source>
</evidence>
<dbReference type="RefSeq" id="WP_061993079.1">
    <property type="nucleotide sequence ID" value="NZ_DF968000.1"/>
</dbReference>